<dbReference type="PANTHER" id="PTHR43289:SF34">
    <property type="entry name" value="SERINE_THREONINE-PROTEIN KINASE YBDM-RELATED"/>
    <property type="match status" value="1"/>
</dbReference>
<sequence length="590" mass="62187">MPPERASHPNGQSIPLRPGDPRRLGVYELFSRLGQGGMGTIYLGRAPDGRAVAVKVIRPELAGQEEFLARFRREVERARQVPPFCTAAVLDADPDHSTPYLVVEYVQGPNLAGVVRERGPLTGGDLHGVAIGVATALSAIHGAGVIHRDLKPSNVLFALGTPKVIDFGIARAVEATSSLTRSDQVVGTVAYMAPERFDGKGRAIGPAADVFAWGAVVTYAATGRTPFHADAAGVIAARILTQEPDLDGLPASLRGIVARSLAKEPAARPTAPELVDLLLNTGTPAAAGLAERPELREAAEAVRAPLRRPFRTPRRAPRPKPKPAPRATAAPEASPPPKAAPKPEPAPPTRRRRQGRSVEGVLAAVSVLLIAGAAAALTVARPEARNPAAPPPAAPAPATGSPRPAPDRAEPGRPLPPRLPVTTGRPVIRVADGTAVPVGPFFVRNLGSGTCTDLERSAGGDRDRPVQHHECSPAVEDNQEWLFVPRAVDEDGYHGYWIQNIDDGFCIDPPGAAAVEAGTALVEMDCAVGDNQHFRLEPRSVAGGVPYYRLRNVVSDLCVTLPAGGGVQLVLVPCDTADEQKWALIYKPDL</sequence>
<evidence type="ECO:0000256" key="4">
    <source>
        <dbReference type="ARBA" id="ARBA00022840"/>
    </source>
</evidence>
<evidence type="ECO:0000256" key="1">
    <source>
        <dbReference type="ARBA" id="ARBA00022679"/>
    </source>
</evidence>
<keyword evidence="4 5" id="KW-0067">ATP-binding</keyword>
<evidence type="ECO:0000256" key="5">
    <source>
        <dbReference type="PROSITE-ProRule" id="PRU10141"/>
    </source>
</evidence>
<gene>
    <name evidence="8" type="ORF">J2S41_003584</name>
</gene>
<organism evidence="8 9">
    <name type="scientific">Catenuloplanes atrovinosus</name>
    <dbReference type="NCBI Taxonomy" id="137266"/>
    <lineage>
        <taxon>Bacteria</taxon>
        <taxon>Bacillati</taxon>
        <taxon>Actinomycetota</taxon>
        <taxon>Actinomycetes</taxon>
        <taxon>Micromonosporales</taxon>
        <taxon>Micromonosporaceae</taxon>
        <taxon>Catenuloplanes</taxon>
    </lineage>
</organism>
<feature type="domain" description="Protein kinase" evidence="7">
    <location>
        <begin position="27"/>
        <end position="279"/>
    </location>
</feature>
<keyword evidence="1" id="KW-0808">Transferase</keyword>
<dbReference type="InterPro" id="IPR035992">
    <property type="entry name" value="Ricin_B-like_lectins"/>
</dbReference>
<evidence type="ECO:0000256" key="6">
    <source>
        <dbReference type="SAM" id="MobiDB-lite"/>
    </source>
</evidence>
<dbReference type="EMBL" id="JAVDYB010000001">
    <property type="protein sequence ID" value="MDR7276806.1"/>
    <property type="molecule type" value="Genomic_DNA"/>
</dbReference>
<dbReference type="Gene3D" id="3.30.200.20">
    <property type="entry name" value="Phosphorylase Kinase, domain 1"/>
    <property type="match status" value="1"/>
</dbReference>
<evidence type="ECO:0000313" key="9">
    <source>
        <dbReference type="Proteomes" id="UP001183643"/>
    </source>
</evidence>
<dbReference type="RefSeq" id="WP_310369021.1">
    <property type="nucleotide sequence ID" value="NZ_JAVDYB010000001.1"/>
</dbReference>
<dbReference type="PROSITE" id="PS50231">
    <property type="entry name" value="RICIN_B_LECTIN"/>
    <property type="match status" value="1"/>
</dbReference>
<dbReference type="InterPro" id="IPR017441">
    <property type="entry name" value="Protein_kinase_ATP_BS"/>
</dbReference>
<feature type="region of interest" description="Disordered" evidence="6">
    <location>
        <begin position="1"/>
        <end position="20"/>
    </location>
</feature>
<dbReference type="AlphaFoldDB" id="A0AAE4C9Q7"/>
<keyword evidence="8" id="KW-0723">Serine/threonine-protein kinase</keyword>
<evidence type="ECO:0000256" key="2">
    <source>
        <dbReference type="ARBA" id="ARBA00022741"/>
    </source>
</evidence>
<dbReference type="Gene3D" id="1.10.510.10">
    <property type="entry name" value="Transferase(Phosphotransferase) domain 1"/>
    <property type="match status" value="1"/>
</dbReference>
<feature type="binding site" evidence="5">
    <location>
        <position position="55"/>
    </location>
    <ligand>
        <name>ATP</name>
        <dbReference type="ChEBI" id="CHEBI:30616"/>
    </ligand>
</feature>
<dbReference type="Pfam" id="PF00069">
    <property type="entry name" value="Pkinase"/>
    <property type="match status" value="1"/>
</dbReference>
<dbReference type="CDD" id="cd00161">
    <property type="entry name" value="beta-trefoil_Ricin-like"/>
    <property type="match status" value="1"/>
</dbReference>
<name>A0AAE4C9Q7_9ACTN</name>
<evidence type="ECO:0000259" key="7">
    <source>
        <dbReference type="PROSITE" id="PS50011"/>
    </source>
</evidence>
<accession>A0AAE4C9Q7</accession>
<dbReference type="SUPFAM" id="SSF56112">
    <property type="entry name" value="Protein kinase-like (PK-like)"/>
    <property type="match status" value="1"/>
</dbReference>
<comment type="caution">
    <text evidence="8">The sequence shown here is derived from an EMBL/GenBank/DDBJ whole genome shotgun (WGS) entry which is preliminary data.</text>
</comment>
<dbReference type="SUPFAM" id="SSF50370">
    <property type="entry name" value="Ricin B-like lectins"/>
    <property type="match status" value="1"/>
</dbReference>
<dbReference type="GO" id="GO:0004674">
    <property type="term" value="F:protein serine/threonine kinase activity"/>
    <property type="evidence" value="ECO:0007669"/>
    <property type="project" value="UniProtKB-KW"/>
</dbReference>
<protein>
    <submittedName>
        <fullName evidence="8">Serine/threonine protein kinase</fullName>
    </submittedName>
</protein>
<dbReference type="PANTHER" id="PTHR43289">
    <property type="entry name" value="MITOGEN-ACTIVATED PROTEIN KINASE KINASE KINASE 20-RELATED"/>
    <property type="match status" value="1"/>
</dbReference>
<dbReference type="CDD" id="cd14014">
    <property type="entry name" value="STKc_PknB_like"/>
    <property type="match status" value="1"/>
</dbReference>
<dbReference type="PROSITE" id="PS00107">
    <property type="entry name" value="PROTEIN_KINASE_ATP"/>
    <property type="match status" value="1"/>
</dbReference>
<dbReference type="InterPro" id="IPR008271">
    <property type="entry name" value="Ser/Thr_kinase_AS"/>
</dbReference>
<dbReference type="InterPro" id="IPR000772">
    <property type="entry name" value="Ricin_B_lectin"/>
</dbReference>
<dbReference type="SMART" id="SM00458">
    <property type="entry name" value="RICIN"/>
    <property type="match status" value="1"/>
</dbReference>
<feature type="region of interest" description="Disordered" evidence="6">
    <location>
        <begin position="384"/>
        <end position="423"/>
    </location>
</feature>
<keyword evidence="2 5" id="KW-0547">Nucleotide-binding</keyword>
<dbReference type="Gene3D" id="2.80.10.50">
    <property type="match status" value="1"/>
</dbReference>
<dbReference type="GO" id="GO:0005524">
    <property type="term" value="F:ATP binding"/>
    <property type="evidence" value="ECO:0007669"/>
    <property type="project" value="UniProtKB-UniRule"/>
</dbReference>
<dbReference type="Proteomes" id="UP001183643">
    <property type="component" value="Unassembled WGS sequence"/>
</dbReference>
<keyword evidence="3 8" id="KW-0418">Kinase</keyword>
<feature type="compositionally biased region" description="Pro residues" evidence="6">
    <location>
        <begin position="333"/>
        <end position="348"/>
    </location>
</feature>
<reference evidence="8" key="1">
    <citation type="submission" date="2023-07" db="EMBL/GenBank/DDBJ databases">
        <title>Sequencing the genomes of 1000 actinobacteria strains.</title>
        <authorList>
            <person name="Klenk H.-P."/>
        </authorList>
    </citation>
    <scope>NUCLEOTIDE SEQUENCE</scope>
    <source>
        <strain evidence="8">DSM 44707</strain>
    </source>
</reference>
<evidence type="ECO:0000313" key="8">
    <source>
        <dbReference type="EMBL" id="MDR7276806.1"/>
    </source>
</evidence>
<dbReference type="PROSITE" id="PS00108">
    <property type="entry name" value="PROTEIN_KINASE_ST"/>
    <property type="match status" value="1"/>
</dbReference>
<dbReference type="InterPro" id="IPR011009">
    <property type="entry name" value="Kinase-like_dom_sf"/>
</dbReference>
<evidence type="ECO:0000256" key="3">
    <source>
        <dbReference type="ARBA" id="ARBA00022777"/>
    </source>
</evidence>
<feature type="compositionally biased region" description="Basic residues" evidence="6">
    <location>
        <begin position="305"/>
        <end position="323"/>
    </location>
</feature>
<proteinExistence type="predicted"/>
<dbReference type="InterPro" id="IPR000719">
    <property type="entry name" value="Prot_kinase_dom"/>
</dbReference>
<dbReference type="SMART" id="SM00220">
    <property type="entry name" value="S_TKc"/>
    <property type="match status" value="1"/>
</dbReference>
<feature type="region of interest" description="Disordered" evidence="6">
    <location>
        <begin position="300"/>
        <end position="357"/>
    </location>
</feature>
<keyword evidence="9" id="KW-1185">Reference proteome</keyword>
<dbReference type="PROSITE" id="PS50011">
    <property type="entry name" value="PROTEIN_KINASE_DOM"/>
    <property type="match status" value="1"/>
</dbReference>